<feature type="binding site" evidence="7">
    <location>
        <begin position="243"/>
        <end position="247"/>
    </location>
    <ligand>
        <name>pyridoxal 5'-phosphate</name>
        <dbReference type="ChEBI" id="CHEBI:597326"/>
    </ligand>
</feature>
<protein>
    <recommendedName>
        <fullName evidence="9">Cysteine synthase</fullName>
        <ecNumber evidence="9">2.5.1.47</ecNumber>
    </recommendedName>
</protein>
<dbReference type="GO" id="GO:0006535">
    <property type="term" value="P:cysteine biosynthetic process from serine"/>
    <property type="evidence" value="ECO:0007669"/>
    <property type="project" value="UniProtKB-UniRule"/>
</dbReference>
<comment type="cofactor">
    <cofactor evidence="1 7 9">
        <name>pyridoxal 5'-phosphate</name>
        <dbReference type="ChEBI" id="CHEBI:597326"/>
    </cofactor>
</comment>
<reference evidence="12 13" key="1">
    <citation type="journal article" date="2024" name="Nat. Commun.">
        <title>Phylogenomics reveals the evolutionary origins of lichenization in chlorophyte algae.</title>
        <authorList>
            <person name="Puginier C."/>
            <person name="Libourel C."/>
            <person name="Otte J."/>
            <person name="Skaloud P."/>
            <person name="Haon M."/>
            <person name="Grisel S."/>
            <person name="Petersen M."/>
            <person name="Berrin J.G."/>
            <person name="Delaux P.M."/>
            <person name="Dal Grande F."/>
            <person name="Keller J."/>
        </authorList>
    </citation>
    <scope>NUCLEOTIDE SEQUENCE [LARGE SCALE GENOMIC DNA]</scope>
    <source>
        <strain evidence="12 13">SAG 2145</strain>
    </source>
</reference>
<dbReference type="Proteomes" id="UP001438707">
    <property type="component" value="Unassembled WGS sequence"/>
</dbReference>
<dbReference type="PROSITE" id="PS00901">
    <property type="entry name" value="CYS_SYNTHASE"/>
    <property type="match status" value="1"/>
</dbReference>
<evidence type="ECO:0000256" key="5">
    <source>
        <dbReference type="ARBA" id="ARBA00022898"/>
    </source>
</evidence>
<comment type="caution">
    <text evidence="12">The sequence shown here is derived from an EMBL/GenBank/DDBJ whole genome shotgun (WGS) entry which is preliminary data.</text>
</comment>
<feature type="binding site" evidence="7">
    <location>
        <position position="139"/>
    </location>
    <ligand>
        <name>pyridoxal 5'-phosphate</name>
        <dbReference type="ChEBI" id="CHEBI:597326"/>
    </ligand>
</feature>
<evidence type="ECO:0000313" key="12">
    <source>
        <dbReference type="EMBL" id="KAK9841546.1"/>
    </source>
</evidence>
<dbReference type="NCBIfam" id="TIGR01136">
    <property type="entry name" value="cysKM"/>
    <property type="match status" value="1"/>
</dbReference>
<evidence type="ECO:0000259" key="11">
    <source>
        <dbReference type="Pfam" id="PF00291"/>
    </source>
</evidence>
<dbReference type="InterPro" id="IPR036052">
    <property type="entry name" value="TrpB-like_PALP_sf"/>
</dbReference>
<evidence type="ECO:0000256" key="8">
    <source>
        <dbReference type="PIRSR" id="PIRSR605856-51"/>
    </source>
</evidence>
<keyword evidence="5 7" id="KW-0663">Pyridoxal phosphate</keyword>
<evidence type="ECO:0000256" key="2">
    <source>
        <dbReference type="ARBA" id="ARBA00007103"/>
    </source>
</evidence>
<proteinExistence type="inferred from homology"/>
<dbReference type="NCBIfam" id="TIGR01139">
    <property type="entry name" value="cysK"/>
    <property type="match status" value="1"/>
</dbReference>
<dbReference type="Gene3D" id="3.40.50.1100">
    <property type="match status" value="2"/>
</dbReference>
<keyword evidence="3 9" id="KW-0028">Amino-acid biosynthesis</keyword>
<name>A0AAW1S672_9CHLO</name>
<dbReference type="InterPro" id="IPR001926">
    <property type="entry name" value="TrpB-like_PALP"/>
</dbReference>
<dbReference type="InterPro" id="IPR050214">
    <property type="entry name" value="Cys_Synth/Cystath_Beta-Synth"/>
</dbReference>
<evidence type="ECO:0000256" key="10">
    <source>
        <dbReference type="SAM" id="MobiDB-lite"/>
    </source>
</evidence>
<dbReference type="SUPFAM" id="SSF53686">
    <property type="entry name" value="Tryptophan synthase beta subunit-like PLP-dependent enzymes"/>
    <property type="match status" value="1"/>
</dbReference>
<dbReference type="FunFam" id="3.40.50.1100:FF:000130">
    <property type="entry name" value="Cysteine synthase"/>
    <property type="match status" value="1"/>
</dbReference>
<organism evidence="12 13">
    <name type="scientific">Apatococcus lobatus</name>
    <dbReference type="NCBI Taxonomy" id="904363"/>
    <lineage>
        <taxon>Eukaryota</taxon>
        <taxon>Viridiplantae</taxon>
        <taxon>Chlorophyta</taxon>
        <taxon>core chlorophytes</taxon>
        <taxon>Trebouxiophyceae</taxon>
        <taxon>Chlorellales</taxon>
        <taxon>Chlorellaceae</taxon>
        <taxon>Apatococcus</taxon>
    </lineage>
</organism>
<evidence type="ECO:0000256" key="4">
    <source>
        <dbReference type="ARBA" id="ARBA00022679"/>
    </source>
</evidence>
<evidence type="ECO:0000313" key="13">
    <source>
        <dbReference type="Proteomes" id="UP001438707"/>
    </source>
</evidence>
<keyword evidence="4 9" id="KW-0808">Transferase</keyword>
<gene>
    <name evidence="12" type="ORF">WJX74_007592</name>
</gene>
<dbReference type="InterPro" id="IPR005856">
    <property type="entry name" value="Cys_synth"/>
</dbReference>
<evidence type="ECO:0000256" key="9">
    <source>
        <dbReference type="RuleBase" id="RU003985"/>
    </source>
</evidence>
<comment type="catalytic activity">
    <reaction evidence="9">
        <text>O-acetyl-L-serine + hydrogen sulfide = L-cysteine + acetate</text>
        <dbReference type="Rhea" id="RHEA:14829"/>
        <dbReference type="ChEBI" id="CHEBI:29919"/>
        <dbReference type="ChEBI" id="CHEBI:30089"/>
        <dbReference type="ChEBI" id="CHEBI:35235"/>
        <dbReference type="ChEBI" id="CHEBI:58340"/>
        <dbReference type="EC" id="2.5.1.47"/>
    </reaction>
</comment>
<dbReference type="InterPro" id="IPR001216">
    <property type="entry name" value="P-phosphate_BS"/>
</dbReference>
<comment type="similarity">
    <text evidence="2 9">Belongs to the cysteine synthase/cystathionine beta-synthase family.</text>
</comment>
<dbReference type="PANTHER" id="PTHR10314">
    <property type="entry name" value="CYSTATHIONINE BETA-SYNTHASE"/>
    <property type="match status" value="1"/>
</dbReference>
<feature type="compositionally biased region" description="Low complexity" evidence="10">
    <location>
        <begin position="44"/>
        <end position="61"/>
    </location>
</feature>
<feature type="modified residue" description="N6-(pyridoxal phosphate)lysine" evidence="8">
    <location>
        <position position="108"/>
    </location>
</feature>
<feature type="binding site" evidence="7">
    <location>
        <position position="331"/>
    </location>
    <ligand>
        <name>pyridoxal 5'-phosphate</name>
        <dbReference type="ChEBI" id="CHEBI:597326"/>
    </ligand>
</feature>
<evidence type="ECO:0000256" key="1">
    <source>
        <dbReference type="ARBA" id="ARBA00001933"/>
    </source>
</evidence>
<feature type="region of interest" description="Disordered" evidence="10">
    <location>
        <begin position="29"/>
        <end position="61"/>
    </location>
</feature>
<sequence>MAFAALIPTDRCLRLESLRPALPAALTPQVRPRGRASPNSLKCQAVAAPPKPSAAPEAQQQDGAMKIADNVSELIGRTPMVYLNRVTEGNVAKVAAKLEIMEPCSSVKDRIGYSMIQSAIDEGKIFPGKTTLVEPTSGNTGIGLAFMAAAKGLKLVLTMPASMSLERRILLRAFGAELVLTDPAKGMKGAVAKAEEIAAATPDSYVLQQFENPNNPRVHYETTGPEIWEDTEGEIDIFVSGVGTGGTLTGVGRYIKEKKPEIQIVAVEPTESPVISGGAPGPHKIQGIGAGFIPGNLDTRLIDETMQVSSDDAVAMARRMALEEGLLVGISCGAAVVASNRIARRPENKGKLVCTVLPSFGERYLSTVLFQNIRDEAEKMTFQ</sequence>
<dbReference type="GO" id="GO:0004124">
    <property type="term" value="F:cysteine synthase activity"/>
    <property type="evidence" value="ECO:0007669"/>
    <property type="project" value="UniProtKB-UniRule"/>
</dbReference>
<dbReference type="FunFam" id="3.40.50.1100:FF:000006">
    <property type="entry name" value="Cysteine synthase"/>
    <property type="match status" value="1"/>
</dbReference>
<dbReference type="Pfam" id="PF00291">
    <property type="entry name" value="PALP"/>
    <property type="match status" value="1"/>
</dbReference>
<accession>A0AAW1S672</accession>
<dbReference type="EC" id="2.5.1.47" evidence="9"/>
<evidence type="ECO:0000256" key="3">
    <source>
        <dbReference type="ARBA" id="ARBA00022605"/>
    </source>
</evidence>
<evidence type="ECO:0000256" key="7">
    <source>
        <dbReference type="PIRSR" id="PIRSR605856-50"/>
    </source>
</evidence>
<dbReference type="EMBL" id="JALJOS010000003">
    <property type="protein sequence ID" value="KAK9841546.1"/>
    <property type="molecule type" value="Genomic_DNA"/>
</dbReference>
<keyword evidence="6 9" id="KW-0198">Cysteine biosynthesis</keyword>
<feature type="domain" description="Tryptophan synthase beta chain-like PALP" evidence="11">
    <location>
        <begin position="71"/>
        <end position="358"/>
    </location>
</feature>
<dbReference type="InterPro" id="IPR005859">
    <property type="entry name" value="CysK"/>
</dbReference>
<keyword evidence="13" id="KW-1185">Reference proteome</keyword>
<dbReference type="CDD" id="cd01561">
    <property type="entry name" value="CBS_like"/>
    <property type="match status" value="1"/>
</dbReference>
<evidence type="ECO:0000256" key="6">
    <source>
        <dbReference type="ARBA" id="ARBA00023192"/>
    </source>
</evidence>
<dbReference type="AlphaFoldDB" id="A0AAW1S672"/>